<dbReference type="PANTHER" id="PTHR13767">
    <property type="entry name" value="TRNA-PSEUDOURIDINE SYNTHASE"/>
    <property type="match status" value="1"/>
</dbReference>
<evidence type="ECO:0000256" key="5">
    <source>
        <dbReference type="HAMAP-Rule" id="MF_01080"/>
    </source>
</evidence>
<accession>A0A1H3M1G0</accession>
<keyword evidence="4 5" id="KW-0413">Isomerase</keyword>
<dbReference type="Pfam" id="PF01509">
    <property type="entry name" value="TruB_N"/>
    <property type="match status" value="1"/>
</dbReference>
<dbReference type="Proteomes" id="UP000198935">
    <property type="component" value="Unassembled WGS sequence"/>
</dbReference>
<dbReference type="OrthoDB" id="9802309at2"/>
<dbReference type="EMBL" id="FNPI01000003">
    <property type="protein sequence ID" value="SDY70403.1"/>
    <property type="molecule type" value="Genomic_DNA"/>
</dbReference>
<dbReference type="CDD" id="cd02573">
    <property type="entry name" value="PseudoU_synth_EcTruB"/>
    <property type="match status" value="1"/>
</dbReference>
<protein>
    <recommendedName>
        <fullName evidence="5">tRNA pseudouridine synthase B</fullName>
        <ecNumber evidence="5">5.4.99.25</ecNumber>
    </recommendedName>
    <alternativeName>
        <fullName evidence="5">tRNA pseudouridine(55) synthase</fullName>
        <shortName evidence="5">Psi55 synthase</shortName>
    </alternativeName>
    <alternativeName>
        <fullName evidence="5">tRNA pseudouridylate synthase</fullName>
    </alternativeName>
    <alternativeName>
        <fullName evidence="5">tRNA-uridine isomerase</fullName>
    </alternativeName>
</protein>
<dbReference type="InterPro" id="IPR014780">
    <property type="entry name" value="tRNA_psdUridine_synth_TruB"/>
</dbReference>
<keyword evidence="3 5" id="KW-0819">tRNA processing</keyword>
<dbReference type="SUPFAM" id="SSF55120">
    <property type="entry name" value="Pseudouridine synthase"/>
    <property type="match status" value="1"/>
</dbReference>
<evidence type="ECO:0000256" key="4">
    <source>
        <dbReference type="ARBA" id="ARBA00023235"/>
    </source>
</evidence>
<keyword evidence="9" id="KW-1185">Reference proteome</keyword>
<sequence>MDNEANGVLALWKPRGMTSFAAVREIKKLYKTKKVGHTGTLDPDVDGVLPVCLGRATKLVEYLTADRKTYEGEVTIGYSTTTEDQSGEIVEQKPVDRPVSEAEINGILDNLKGDIVQVPPMFSAVKVQGKRLYEYARKGLEVERPQRLVTIYDIALTSDITKTEAGYVRFRFRVSCSKGTYIRTLSVTIGEMLGFPAHMSDLTRTRSGMFTADNAVTFEQLHQWEEQDELHQPLLSIESVLSAYPKKVVDAQLETKIVNGAIIPASEINMDESLIALYNQHGVCLALYESHPRREGMMKPAKMLHTVGS</sequence>
<dbReference type="InterPro" id="IPR020103">
    <property type="entry name" value="PsdUridine_synth_cat_dom_sf"/>
</dbReference>
<dbReference type="NCBIfam" id="TIGR00431">
    <property type="entry name" value="TruB"/>
    <property type="match status" value="1"/>
</dbReference>
<dbReference type="AlphaFoldDB" id="A0A1H3M1G0"/>
<evidence type="ECO:0000256" key="2">
    <source>
        <dbReference type="ARBA" id="ARBA00005642"/>
    </source>
</evidence>
<comment type="catalytic activity">
    <reaction evidence="1 5">
        <text>uridine(55) in tRNA = pseudouridine(55) in tRNA</text>
        <dbReference type="Rhea" id="RHEA:42532"/>
        <dbReference type="Rhea" id="RHEA-COMP:10101"/>
        <dbReference type="Rhea" id="RHEA-COMP:10102"/>
        <dbReference type="ChEBI" id="CHEBI:65314"/>
        <dbReference type="ChEBI" id="CHEBI:65315"/>
        <dbReference type="EC" id="5.4.99.25"/>
    </reaction>
</comment>
<name>A0A1H3M1G0_9BACI</name>
<gene>
    <name evidence="5" type="primary">truB</name>
    <name evidence="8" type="ORF">SAMN05421736_10382</name>
</gene>
<evidence type="ECO:0000256" key="3">
    <source>
        <dbReference type="ARBA" id="ARBA00022694"/>
    </source>
</evidence>
<dbReference type="HAMAP" id="MF_01080">
    <property type="entry name" value="TruB_bact"/>
    <property type="match status" value="1"/>
</dbReference>
<dbReference type="GO" id="GO:1990481">
    <property type="term" value="P:mRNA pseudouridine synthesis"/>
    <property type="evidence" value="ECO:0007669"/>
    <property type="project" value="TreeGrafter"/>
</dbReference>
<dbReference type="STRING" id="1503961.SAMN05421736_10382"/>
<dbReference type="Pfam" id="PF16198">
    <property type="entry name" value="TruB_C_2"/>
    <property type="match status" value="1"/>
</dbReference>
<proteinExistence type="inferred from homology"/>
<feature type="active site" description="Nucleophile" evidence="5">
    <location>
        <position position="42"/>
    </location>
</feature>
<feature type="domain" description="tRNA pseudouridylate synthase B C-terminal" evidence="7">
    <location>
        <begin position="183"/>
        <end position="241"/>
    </location>
</feature>
<dbReference type="EC" id="5.4.99.25" evidence="5"/>
<dbReference type="PANTHER" id="PTHR13767:SF2">
    <property type="entry name" value="PSEUDOURIDYLATE SYNTHASE TRUB1"/>
    <property type="match status" value="1"/>
</dbReference>
<dbReference type="FunFam" id="3.30.2350.10:FF:000011">
    <property type="entry name" value="tRNA pseudouridine synthase B"/>
    <property type="match status" value="1"/>
</dbReference>
<dbReference type="InterPro" id="IPR002501">
    <property type="entry name" value="PsdUridine_synth_N"/>
</dbReference>
<evidence type="ECO:0000313" key="8">
    <source>
        <dbReference type="EMBL" id="SDY70403.1"/>
    </source>
</evidence>
<dbReference type="GO" id="GO:0003723">
    <property type="term" value="F:RNA binding"/>
    <property type="evidence" value="ECO:0007669"/>
    <property type="project" value="InterPro"/>
</dbReference>
<dbReference type="Gene3D" id="3.30.2350.10">
    <property type="entry name" value="Pseudouridine synthase"/>
    <property type="match status" value="1"/>
</dbReference>
<organism evidence="8 9">
    <name type="scientific">Evansella caseinilytica</name>
    <dbReference type="NCBI Taxonomy" id="1503961"/>
    <lineage>
        <taxon>Bacteria</taxon>
        <taxon>Bacillati</taxon>
        <taxon>Bacillota</taxon>
        <taxon>Bacilli</taxon>
        <taxon>Bacillales</taxon>
        <taxon>Bacillaceae</taxon>
        <taxon>Evansella</taxon>
    </lineage>
</organism>
<dbReference type="InterPro" id="IPR032819">
    <property type="entry name" value="TruB_C"/>
</dbReference>
<evidence type="ECO:0000259" key="6">
    <source>
        <dbReference type="Pfam" id="PF01509"/>
    </source>
</evidence>
<comment type="function">
    <text evidence="5">Responsible for synthesis of pseudouridine from uracil-55 in the psi GC loop of transfer RNAs.</text>
</comment>
<comment type="similarity">
    <text evidence="2 5">Belongs to the pseudouridine synthase TruB family. Type 1 subfamily.</text>
</comment>
<reference evidence="9" key="1">
    <citation type="submission" date="2016-10" db="EMBL/GenBank/DDBJ databases">
        <authorList>
            <person name="Varghese N."/>
            <person name="Submissions S."/>
        </authorList>
    </citation>
    <scope>NUCLEOTIDE SEQUENCE [LARGE SCALE GENOMIC DNA]</scope>
    <source>
        <strain evidence="9">SP</strain>
    </source>
</reference>
<dbReference type="GO" id="GO:0160148">
    <property type="term" value="F:tRNA pseudouridine(55) synthase activity"/>
    <property type="evidence" value="ECO:0007669"/>
    <property type="project" value="UniProtKB-EC"/>
</dbReference>
<evidence type="ECO:0000256" key="1">
    <source>
        <dbReference type="ARBA" id="ARBA00000385"/>
    </source>
</evidence>
<evidence type="ECO:0000313" key="9">
    <source>
        <dbReference type="Proteomes" id="UP000198935"/>
    </source>
</evidence>
<feature type="domain" description="Pseudouridine synthase II N-terminal" evidence="6">
    <location>
        <begin position="27"/>
        <end position="182"/>
    </location>
</feature>
<dbReference type="GO" id="GO:0031119">
    <property type="term" value="P:tRNA pseudouridine synthesis"/>
    <property type="evidence" value="ECO:0007669"/>
    <property type="project" value="UniProtKB-UniRule"/>
</dbReference>
<evidence type="ECO:0000259" key="7">
    <source>
        <dbReference type="Pfam" id="PF16198"/>
    </source>
</evidence>